<evidence type="ECO:0000313" key="4">
    <source>
        <dbReference type="EMBL" id="SIT55166.1"/>
    </source>
</evidence>
<dbReference type="Gene3D" id="3.40.50.720">
    <property type="entry name" value="NAD(P)-binding Rossmann-like Domain"/>
    <property type="match status" value="2"/>
</dbReference>
<dbReference type="PANTHER" id="PTHR43333:SF1">
    <property type="entry name" value="D-ISOMER SPECIFIC 2-HYDROXYACID DEHYDROGENASE NAD-BINDING DOMAIN-CONTAINING PROTEIN"/>
    <property type="match status" value="1"/>
</dbReference>
<dbReference type="CDD" id="cd12164">
    <property type="entry name" value="GDH_like_2"/>
    <property type="match status" value="1"/>
</dbReference>
<keyword evidence="5" id="KW-1185">Reference proteome</keyword>
<dbReference type="STRING" id="1631249.BQ8794_200169"/>
<organism evidence="4 5">
    <name type="scientific">Mesorhizobium prunaredense</name>
    <dbReference type="NCBI Taxonomy" id="1631249"/>
    <lineage>
        <taxon>Bacteria</taxon>
        <taxon>Pseudomonadati</taxon>
        <taxon>Pseudomonadota</taxon>
        <taxon>Alphaproteobacteria</taxon>
        <taxon>Hyphomicrobiales</taxon>
        <taxon>Phyllobacteriaceae</taxon>
        <taxon>Mesorhizobium</taxon>
    </lineage>
</organism>
<keyword evidence="1" id="KW-0560">Oxidoreductase</keyword>
<dbReference type="PANTHER" id="PTHR43333">
    <property type="entry name" value="2-HACID_DH_C DOMAIN-CONTAINING PROTEIN"/>
    <property type="match status" value="1"/>
</dbReference>
<gene>
    <name evidence="4" type="ORF">BQ8794_200169</name>
</gene>
<dbReference type="InterPro" id="IPR036291">
    <property type="entry name" value="NAD(P)-bd_dom_sf"/>
</dbReference>
<dbReference type="SUPFAM" id="SSF51735">
    <property type="entry name" value="NAD(P)-binding Rossmann-fold domains"/>
    <property type="match status" value="1"/>
</dbReference>
<evidence type="ECO:0000256" key="1">
    <source>
        <dbReference type="ARBA" id="ARBA00023002"/>
    </source>
</evidence>
<dbReference type="GO" id="GO:0016491">
    <property type="term" value="F:oxidoreductase activity"/>
    <property type="evidence" value="ECO:0007669"/>
    <property type="project" value="UniProtKB-KW"/>
</dbReference>
<name>A0A1R3V9Z6_9HYPH</name>
<dbReference type="SUPFAM" id="SSF52283">
    <property type="entry name" value="Formate/glycerate dehydrogenase catalytic domain-like"/>
    <property type="match status" value="1"/>
</dbReference>
<sequence length="313" mass="34324">MEKGRVLLALTGIHPGRWRELLAAEREVVLEPEGASDPSITYAVVWKQRPNLLSSLPNLRAVFSIGAGVDHIFADPTLPDVPIVKVVADNLTQYMTEYVVWRVLDHHRQGMLYRAQQQKKIWHESPQRPAGDISVGIMGLGTLGRAAASVLLSLGFAVNGWSRSERPMDGVSTYAGEAGLIPFLNATDILVVLLPLTPQTQGIINYGVLKELRKRNGLGGSVLINAGRGKLQKDADILRALEDGTLKEASLDVFEVEPLPKTSRLWSHPKVFVTPHAAATSDPVHLVPIMLRQMAAFERGEKLENVVDRNAGY</sequence>
<proteinExistence type="predicted"/>
<dbReference type="Proteomes" id="UP000188388">
    <property type="component" value="Unassembled WGS sequence"/>
</dbReference>
<dbReference type="AlphaFoldDB" id="A0A1R3V9Z6"/>
<dbReference type="GO" id="GO:0051287">
    <property type="term" value="F:NAD binding"/>
    <property type="evidence" value="ECO:0007669"/>
    <property type="project" value="InterPro"/>
</dbReference>
<dbReference type="Pfam" id="PF02826">
    <property type="entry name" value="2-Hacid_dh_C"/>
    <property type="match status" value="1"/>
</dbReference>
<evidence type="ECO:0000259" key="3">
    <source>
        <dbReference type="Pfam" id="PF02826"/>
    </source>
</evidence>
<accession>A0A1R3V9Z6</accession>
<dbReference type="EMBL" id="FTPD01000013">
    <property type="protein sequence ID" value="SIT55166.1"/>
    <property type="molecule type" value="Genomic_DNA"/>
</dbReference>
<dbReference type="InterPro" id="IPR006140">
    <property type="entry name" value="D-isomer_DH_NAD-bd"/>
</dbReference>
<feature type="domain" description="D-isomer specific 2-hydroxyacid dehydrogenase NAD-binding" evidence="3">
    <location>
        <begin position="102"/>
        <end position="278"/>
    </location>
</feature>
<evidence type="ECO:0000313" key="5">
    <source>
        <dbReference type="Proteomes" id="UP000188388"/>
    </source>
</evidence>
<reference evidence="5" key="1">
    <citation type="submission" date="2017-01" db="EMBL/GenBank/DDBJ databases">
        <authorList>
            <person name="Brunel B."/>
        </authorList>
    </citation>
    <scope>NUCLEOTIDE SEQUENCE [LARGE SCALE GENOMIC DNA]</scope>
</reference>
<protein>
    <submittedName>
        <fullName evidence="4">Putative 2-hydroxyacid dehydrogenase</fullName>
    </submittedName>
</protein>
<evidence type="ECO:0000256" key="2">
    <source>
        <dbReference type="ARBA" id="ARBA00023027"/>
    </source>
</evidence>
<keyword evidence="2" id="KW-0520">NAD</keyword>
<dbReference type="RefSeq" id="WP_077377121.1">
    <property type="nucleotide sequence ID" value="NZ_FTPD01000013.1"/>
</dbReference>